<dbReference type="GO" id="GO:0003677">
    <property type="term" value="F:DNA binding"/>
    <property type="evidence" value="ECO:0007669"/>
    <property type="project" value="UniProtKB-UniRule"/>
</dbReference>
<proteinExistence type="inferred from homology"/>
<comment type="function">
    <text evidence="10">DNA repair enzyme that has both DNA N-glycosylase activity and AP-lyase activity. The DNA N-glycosylase activity releases various damaged pyrimidines from DNA by cleaving the N-glycosidic bond, leaving an AP (apurinic/apyrimidinic) site. The AP-lyase activity cleaves the phosphodiester bond 3' to the AP site by a beta-elimination, leaving a 3'-terminal unsaturated sugar and a product with a terminal 5'-phosphate.</text>
</comment>
<comment type="similarity">
    <text evidence="1 10">Belongs to the Nth/MutY family.</text>
</comment>
<dbReference type="SUPFAM" id="SSF48150">
    <property type="entry name" value="DNA-glycosylase"/>
    <property type="match status" value="1"/>
</dbReference>
<keyword evidence="6 10" id="KW-0408">Iron</keyword>
<evidence type="ECO:0000256" key="6">
    <source>
        <dbReference type="ARBA" id="ARBA00023004"/>
    </source>
</evidence>
<evidence type="ECO:0000256" key="10">
    <source>
        <dbReference type="HAMAP-Rule" id="MF_00942"/>
    </source>
</evidence>
<keyword evidence="13" id="KW-1185">Reference proteome</keyword>
<dbReference type="AlphaFoldDB" id="A0A939IV18"/>
<dbReference type="InterPro" id="IPR004036">
    <property type="entry name" value="Endonuclease-III-like_CS2"/>
</dbReference>
<evidence type="ECO:0000313" key="12">
    <source>
        <dbReference type="EMBL" id="MBN9643776.1"/>
    </source>
</evidence>
<dbReference type="Gene3D" id="1.10.1670.10">
    <property type="entry name" value="Helix-hairpin-Helix base-excision DNA repair enzymes (C-terminal)"/>
    <property type="match status" value="1"/>
</dbReference>
<dbReference type="SMART" id="SM00478">
    <property type="entry name" value="ENDO3c"/>
    <property type="match status" value="1"/>
</dbReference>
<dbReference type="PIRSF" id="PIRSF001435">
    <property type="entry name" value="Nth"/>
    <property type="match status" value="1"/>
</dbReference>
<keyword evidence="5 10" id="KW-0378">Hydrolase</keyword>
<dbReference type="Proteomes" id="UP000664332">
    <property type="component" value="Unassembled WGS sequence"/>
</dbReference>
<comment type="catalytic activity">
    <reaction evidence="10">
        <text>2'-deoxyribonucleotide-(2'-deoxyribose 5'-phosphate)-2'-deoxyribonucleotide-DNA = a 3'-end 2'-deoxyribonucleotide-(2,3-dehydro-2,3-deoxyribose 5'-phosphate)-DNA + a 5'-end 5'-phospho-2'-deoxyribonucleoside-DNA + H(+)</text>
        <dbReference type="Rhea" id="RHEA:66592"/>
        <dbReference type="Rhea" id="RHEA-COMP:13180"/>
        <dbReference type="Rhea" id="RHEA-COMP:16897"/>
        <dbReference type="Rhea" id="RHEA-COMP:17067"/>
        <dbReference type="ChEBI" id="CHEBI:15378"/>
        <dbReference type="ChEBI" id="CHEBI:136412"/>
        <dbReference type="ChEBI" id="CHEBI:157695"/>
        <dbReference type="ChEBI" id="CHEBI:167181"/>
        <dbReference type="EC" id="4.2.99.18"/>
    </reaction>
</comment>
<dbReference type="HAMAP" id="MF_00942">
    <property type="entry name" value="Nth"/>
    <property type="match status" value="1"/>
</dbReference>
<dbReference type="PANTHER" id="PTHR10359">
    <property type="entry name" value="A/G-SPECIFIC ADENINE GLYCOSYLASE/ENDONUCLEASE III"/>
    <property type="match status" value="1"/>
</dbReference>
<dbReference type="GO" id="GO:0140078">
    <property type="term" value="F:class I DNA-(apurinic or apyrimidinic site) endonuclease activity"/>
    <property type="evidence" value="ECO:0007669"/>
    <property type="project" value="UniProtKB-EC"/>
</dbReference>
<keyword evidence="8 10" id="KW-0234">DNA repair</keyword>
<sequence length="225" mass="23827">MGRVWPDARCELVFSNPYELLVATMLSAQTTDQRVNSVTGEVFSRWPDARRLADAPVDTVARVIAPVGLQRMKAKHLVAMATAVVECHGGDIPADRGALVALSGVGRKTANVVLGNAFGIPGFPVDTHVTRLLGRLGAVGHTSPAAIERAVCAVLEKKRWTGASHRMIRHGRVVCHARRAACGVCPFLSCCPSAGKAGPADPGQAAQRVQASEDLRALLAVKEQL</sequence>
<accession>A0A939IV18</accession>
<organism evidence="12 13">
    <name type="scientific">Corynebacterium mendelii</name>
    <dbReference type="NCBI Taxonomy" id="2765362"/>
    <lineage>
        <taxon>Bacteria</taxon>
        <taxon>Bacillati</taxon>
        <taxon>Actinomycetota</taxon>
        <taxon>Actinomycetes</taxon>
        <taxon>Mycobacteriales</taxon>
        <taxon>Corynebacteriaceae</taxon>
        <taxon>Corynebacterium</taxon>
    </lineage>
</organism>
<evidence type="ECO:0000256" key="5">
    <source>
        <dbReference type="ARBA" id="ARBA00022801"/>
    </source>
</evidence>
<dbReference type="PROSITE" id="PS01155">
    <property type="entry name" value="ENDONUCLEASE_III_2"/>
    <property type="match status" value="1"/>
</dbReference>
<dbReference type="FunFam" id="1.10.340.30:FF:000001">
    <property type="entry name" value="Endonuclease III"/>
    <property type="match status" value="1"/>
</dbReference>
<dbReference type="InterPro" id="IPR003265">
    <property type="entry name" value="HhH-GPD_domain"/>
</dbReference>
<gene>
    <name evidence="10" type="primary">nth</name>
    <name evidence="12" type="ORF">JZY06_03940</name>
</gene>
<dbReference type="InterPro" id="IPR023170">
    <property type="entry name" value="HhH_base_excis_C"/>
</dbReference>
<dbReference type="Pfam" id="PF00633">
    <property type="entry name" value="HHH"/>
    <property type="match status" value="1"/>
</dbReference>
<dbReference type="GO" id="GO:0051539">
    <property type="term" value="F:4 iron, 4 sulfur cluster binding"/>
    <property type="evidence" value="ECO:0007669"/>
    <property type="project" value="UniProtKB-UniRule"/>
</dbReference>
<feature type="binding site" evidence="10">
    <location>
        <position position="185"/>
    </location>
    <ligand>
        <name>[4Fe-4S] cluster</name>
        <dbReference type="ChEBI" id="CHEBI:49883"/>
    </ligand>
</feature>
<evidence type="ECO:0000256" key="4">
    <source>
        <dbReference type="ARBA" id="ARBA00022763"/>
    </source>
</evidence>
<evidence type="ECO:0000256" key="8">
    <source>
        <dbReference type="ARBA" id="ARBA00023204"/>
    </source>
</evidence>
<keyword evidence="7 10" id="KW-0411">Iron-sulfur</keyword>
<evidence type="ECO:0000256" key="9">
    <source>
        <dbReference type="ARBA" id="ARBA00023295"/>
    </source>
</evidence>
<reference evidence="12" key="1">
    <citation type="submission" date="2021-03" db="EMBL/GenBank/DDBJ databases">
        <authorList>
            <person name="Sun Q."/>
        </authorList>
    </citation>
    <scope>NUCLEOTIDE SEQUENCE</scope>
    <source>
        <strain evidence="12">CCM 8862</strain>
    </source>
</reference>
<feature type="domain" description="HhH-GPD" evidence="11">
    <location>
        <begin position="26"/>
        <end position="173"/>
    </location>
</feature>
<evidence type="ECO:0000256" key="3">
    <source>
        <dbReference type="ARBA" id="ARBA00022723"/>
    </source>
</evidence>
<keyword evidence="4 10" id="KW-0227">DNA damage</keyword>
<dbReference type="GO" id="GO:0006285">
    <property type="term" value="P:base-excision repair, AP site formation"/>
    <property type="evidence" value="ECO:0007669"/>
    <property type="project" value="TreeGrafter"/>
</dbReference>
<keyword evidence="10" id="KW-0456">Lyase</keyword>
<dbReference type="InterPro" id="IPR011257">
    <property type="entry name" value="DNA_glycosylase"/>
</dbReference>
<feature type="binding site" evidence="10">
    <location>
        <position position="191"/>
    </location>
    <ligand>
        <name>[4Fe-4S] cluster</name>
        <dbReference type="ChEBI" id="CHEBI:49883"/>
    </ligand>
</feature>
<keyword evidence="10" id="KW-0238">DNA-binding</keyword>
<keyword evidence="3 10" id="KW-0479">Metal-binding</keyword>
<protein>
    <recommendedName>
        <fullName evidence="10">Endonuclease III</fullName>
        <ecNumber evidence="10">4.2.99.18</ecNumber>
    </recommendedName>
    <alternativeName>
        <fullName evidence="10">DNA-(apurinic or apyrimidinic site) lyase</fullName>
    </alternativeName>
</protein>
<dbReference type="CDD" id="cd00056">
    <property type="entry name" value="ENDO3c"/>
    <property type="match status" value="1"/>
</dbReference>
<comment type="caution">
    <text evidence="12">The sequence shown here is derived from an EMBL/GenBank/DDBJ whole genome shotgun (WGS) entry which is preliminary data.</text>
</comment>
<keyword evidence="2 10" id="KW-0004">4Fe-4S</keyword>
<dbReference type="GO" id="GO:0019104">
    <property type="term" value="F:DNA N-glycosylase activity"/>
    <property type="evidence" value="ECO:0007669"/>
    <property type="project" value="UniProtKB-UniRule"/>
</dbReference>
<dbReference type="GO" id="GO:0046872">
    <property type="term" value="F:metal ion binding"/>
    <property type="evidence" value="ECO:0007669"/>
    <property type="project" value="UniProtKB-KW"/>
</dbReference>
<dbReference type="InterPro" id="IPR000445">
    <property type="entry name" value="HhH_motif"/>
</dbReference>
<feature type="binding site" evidence="10">
    <location>
        <position position="175"/>
    </location>
    <ligand>
        <name>[4Fe-4S] cluster</name>
        <dbReference type="ChEBI" id="CHEBI:49883"/>
    </ligand>
</feature>
<name>A0A939IV18_9CORY</name>
<evidence type="ECO:0000256" key="1">
    <source>
        <dbReference type="ARBA" id="ARBA00008343"/>
    </source>
</evidence>
<dbReference type="Gene3D" id="1.10.340.30">
    <property type="entry name" value="Hypothetical protein, domain 2"/>
    <property type="match status" value="1"/>
</dbReference>
<dbReference type="PANTHER" id="PTHR10359:SF18">
    <property type="entry name" value="ENDONUCLEASE III"/>
    <property type="match status" value="1"/>
</dbReference>
<keyword evidence="12" id="KW-0540">Nuclease</keyword>
<evidence type="ECO:0000313" key="13">
    <source>
        <dbReference type="Proteomes" id="UP000664332"/>
    </source>
</evidence>
<dbReference type="EMBL" id="JAFLEQ010000008">
    <property type="protein sequence ID" value="MBN9643776.1"/>
    <property type="molecule type" value="Genomic_DNA"/>
</dbReference>
<dbReference type="InterPro" id="IPR005759">
    <property type="entry name" value="Nth"/>
</dbReference>
<keyword evidence="12" id="KW-0255">Endonuclease</keyword>
<evidence type="ECO:0000259" key="11">
    <source>
        <dbReference type="SMART" id="SM00478"/>
    </source>
</evidence>
<evidence type="ECO:0000256" key="7">
    <source>
        <dbReference type="ARBA" id="ARBA00023014"/>
    </source>
</evidence>
<feature type="binding site" evidence="10">
    <location>
        <position position="182"/>
    </location>
    <ligand>
        <name>[4Fe-4S] cluster</name>
        <dbReference type="ChEBI" id="CHEBI:49883"/>
    </ligand>
</feature>
<comment type="cofactor">
    <cofactor evidence="10">
        <name>[4Fe-4S] cluster</name>
        <dbReference type="ChEBI" id="CHEBI:49883"/>
    </cofactor>
    <text evidence="10">Binds 1 [4Fe-4S] cluster.</text>
</comment>
<dbReference type="EC" id="4.2.99.18" evidence="10"/>
<keyword evidence="9 10" id="KW-0326">Glycosidase</keyword>
<evidence type="ECO:0000256" key="2">
    <source>
        <dbReference type="ARBA" id="ARBA00022485"/>
    </source>
</evidence>
<dbReference type="Pfam" id="PF00730">
    <property type="entry name" value="HhH-GPD"/>
    <property type="match status" value="1"/>
</dbReference>